<keyword evidence="2 5" id="KW-0812">Transmembrane</keyword>
<dbReference type="Pfam" id="PF09685">
    <property type="entry name" value="MamF_MmsF"/>
    <property type="match status" value="1"/>
</dbReference>
<keyword evidence="4 5" id="KW-0472">Membrane</keyword>
<dbReference type="InterPro" id="IPR019109">
    <property type="entry name" value="MamF_MmsF"/>
</dbReference>
<gene>
    <name evidence="6" type="ORF">OV287_24040</name>
</gene>
<dbReference type="Proteomes" id="UP001207654">
    <property type="component" value="Unassembled WGS sequence"/>
</dbReference>
<comment type="caution">
    <text evidence="6">The sequence shown here is derived from an EMBL/GenBank/DDBJ whole genome shotgun (WGS) entry which is preliminary data.</text>
</comment>
<evidence type="ECO:0000256" key="2">
    <source>
        <dbReference type="ARBA" id="ARBA00022692"/>
    </source>
</evidence>
<name>A0ABT4A7G5_9BACT</name>
<organism evidence="6 7">
    <name type="scientific">Archangium lansingense</name>
    <dbReference type="NCBI Taxonomy" id="2995310"/>
    <lineage>
        <taxon>Bacteria</taxon>
        <taxon>Pseudomonadati</taxon>
        <taxon>Myxococcota</taxon>
        <taxon>Myxococcia</taxon>
        <taxon>Myxococcales</taxon>
        <taxon>Cystobacterineae</taxon>
        <taxon>Archangiaceae</taxon>
        <taxon>Archangium</taxon>
    </lineage>
</organism>
<evidence type="ECO:0000313" key="7">
    <source>
        <dbReference type="Proteomes" id="UP001207654"/>
    </source>
</evidence>
<protein>
    <submittedName>
        <fullName evidence="6">DUF4870 domain-containing protein</fullName>
    </submittedName>
</protein>
<proteinExistence type="predicted"/>
<dbReference type="EMBL" id="JAPNKA010000001">
    <property type="protein sequence ID" value="MCY1077546.1"/>
    <property type="molecule type" value="Genomic_DNA"/>
</dbReference>
<reference evidence="6 7" key="1">
    <citation type="submission" date="2022-11" db="EMBL/GenBank/DDBJ databases">
        <title>Minimal conservation of predation-associated metabolite biosynthetic gene clusters underscores biosynthetic potential of Myxococcota including descriptions for ten novel species: Archangium lansinium sp. nov., Myxococcus landrumus sp. nov., Nannocystis bai.</title>
        <authorList>
            <person name="Ahearne A."/>
            <person name="Stevens C."/>
            <person name="Phillips K."/>
        </authorList>
    </citation>
    <scope>NUCLEOTIDE SEQUENCE [LARGE SCALE GENOMIC DNA]</scope>
    <source>
        <strain evidence="6 7">MIWBW</strain>
    </source>
</reference>
<dbReference type="RefSeq" id="WP_267536371.1">
    <property type="nucleotide sequence ID" value="NZ_JAPNKA010000001.1"/>
</dbReference>
<comment type="subcellular location">
    <subcellularLocation>
        <location evidence="1">Membrane</location>
        <topology evidence="1">Multi-pass membrane protein</topology>
    </subcellularLocation>
</comment>
<accession>A0ABT4A7G5</accession>
<sequence>MDTQQQMGSYITGSPVPTTEERQWAMLAHVLTLAPYIIALPFIGFVGPLVVRGTKGQASAWVDAHAKESLNFQITMLIGYAVSLVTACVGVGIALGIVLAIYSAVMAIVAGLKAYNGEVYRYPAILRLVT</sequence>
<evidence type="ECO:0000313" key="6">
    <source>
        <dbReference type="EMBL" id="MCY1077546.1"/>
    </source>
</evidence>
<evidence type="ECO:0000256" key="4">
    <source>
        <dbReference type="ARBA" id="ARBA00023136"/>
    </source>
</evidence>
<feature type="transmembrane region" description="Helical" evidence="5">
    <location>
        <begin position="24"/>
        <end position="51"/>
    </location>
</feature>
<evidence type="ECO:0000256" key="3">
    <source>
        <dbReference type="ARBA" id="ARBA00022989"/>
    </source>
</evidence>
<evidence type="ECO:0000256" key="5">
    <source>
        <dbReference type="SAM" id="Phobius"/>
    </source>
</evidence>
<keyword evidence="3 5" id="KW-1133">Transmembrane helix</keyword>
<evidence type="ECO:0000256" key="1">
    <source>
        <dbReference type="ARBA" id="ARBA00004141"/>
    </source>
</evidence>
<keyword evidence="7" id="KW-1185">Reference proteome</keyword>
<feature type="transmembrane region" description="Helical" evidence="5">
    <location>
        <begin position="77"/>
        <end position="110"/>
    </location>
</feature>